<organism evidence="1 2">
    <name type="scientific">Bradyrhizobium amphicarpaeae</name>
    <dbReference type="NCBI Taxonomy" id="1404768"/>
    <lineage>
        <taxon>Bacteria</taxon>
        <taxon>Pseudomonadati</taxon>
        <taxon>Pseudomonadota</taxon>
        <taxon>Alphaproteobacteria</taxon>
        <taxon>Hyphomicrobiales</taxon>
        <taxon>Nitrobacteraceae</taxon>
        <taxon>Bradyrhizobium</taxon>
    </lineage>
</organism>
<protein>
    <submittedName>
        <fullName evidence="1">Uncharacterized protein</fullName>
    </submittedName>
</protein>
<reference evidence="1 2" key="2">
    <citation type="journal article" date="2019" name="Int. J. Syst. Evol. Microbiol.">
        <title>Description and complete genome sequence of Bradyrhizobium amphicarpaeae sp. nov., harbouring photosystem and nitrogen-fixation genes.</title>
        <authorList>
            <person name="Bromfield E.S.P."/>
            <person name="Cloutier S."/>
            <person name="Nguyen H.D.T."/>
        </authorList>
    </citation>
    <scope>NUCLEOTIDE SEQUENCE [LARGE SCALE GENOMIC DNA]</scope>
    <source>
        <strain evidence="1 2">39S1MB</strain>
    </source>
</reference>
<keyword evidence="2" id="KW-1185">Reference proteome</keyword>
<evidence type="ECO:0000313" key="2">
    <source>
        <dbReference type="Proteomes" id="UP000215884"/>
    </source>
</evidence>
<reference evidence="1 2" key="1">
    <citation type="journal article" date="2017" name="Syst. Appl. Microbiol.">
        <title>Soybeans inoculated with root zone soils of Canadian native legumes harbour diverse and novel Bradyrhizobium spp. that possess agricultural potential.</title>
        <authorList>
            <person name="Bromfield E.S.P."/>
            <person name="Cloutier S."/>
            <person name="Tambong J.T."/>
            <person name="Tran Thi T.V."/>
        </authorList>
    </citation>
    <scope>NUCLEOTIDE SEQUENCE [LARGE SCALE GENOMIC DNA]</scope>
    <source>
        <strain evidence="1 2">39S1MB</strain>
    </source>
</reference>
<gene>
    <name evidence="1" type="ORF">CIT40_32325</name>
</gene>
<proteinExistence type="predicted"/>
<dbReference type="AlphaFoldDB" id="A0A2U8Q2V0"/>
<dbReference type="EMBL" id="CP029426">
    <property type="protein sequence ID" value="AWM04259.1"/>
    <property type="molecule type" value="Genomic_DNA"/>
</dbReference>
<name>A0A2U8Q2V0_9BRAD</name>
<accession>A0A2U8Q2V0</accession>
<dbReference type="Proteomes" id="UP000215884">
    <property type="component" value="Chromosome"/>
</dbReference>
<sequence>MLPKRASKERDFIYACDLKAIGGETLAYVLPAAGVPSQFLRKIIASVIGSNNWNWKIEPAKSLVKATIEQGFELKIRKSFVAARA</sequence>
<evidence type="ECO:0000313" key="1">
    <source>
        <dbReference type="EMBL" id="AWM04259.1"/>
    </source>
</evidence>